<dbReference type="EC" id="2.1.1.211" evidence="9"/>
<organism evidence="11 12">
    <name type="scientific">Owenia fusiformis</name>
    <name type="common">Polychaete worm</name>
    <dbReference type="NCBI Taxonomy" id="6347"/>
    <lineage>
        <taxon>Eukaryota</taxon>
        <taxon>Metazoa</taxon>
        <taxon>Spiralia</taxon>
        <taxon>Lophotrochozoa</taxon>
        <taxon>Annelida</taxon>
        <taxon>Polychaeta</taxon>
        <taxon>Sedentaria</taxon>
        <taxon>Canalipalpata</taxon>
        <taxon>Sabellida</taxon>
        <taxon>Oweniida</taxon>
        <taxon>Oweniidae</taxon>
        <taxon>Owenia</taxon>
    </lineage>
</organism>
<dbReference type="EMBL" id="CAIIXF020000002">
    <property type="protein sequence ID" value="CAH1777388.1"/>
    <property type="molecule type" value="Genomic_DNA"/>
</dbReference>
<evidence type="ECO:0000256" key="6">
    <source>
        <dbReference type="ARBA" id="ARBA00022691"/>
    </source>
</evidence>
<dbReference type="PROSITE" id="PS50103">
    <property type="entry name" value="ZF_C3H1"/>
    <property type="match status" value="1"/>
</dbReference>
<evidence type="ECO:0000256" key="3">
    <source>
        <dbReference type="ARBA" id="ARBA00022490"/>
    </source>
</evidence>
<accession>A0A8J1TI93</accession>
<evidence type="ECO:0000256" key="1">
    <source>
        <dbReference type="ARBA" id="ARBA00004496"/>
    </source>
</evidence>
<evidence type="ECO:0000256" key="7">
    <source>
        <dbReference type="ARBA" id="ARBA00022694"/>
    </source>
</evidence>
<evidence type="ECO:0000313" key="12">
    <source>
        <dbReference type="Proteomes" id="UP000749559"/>
    </source>
</evidence>
<name>A0A8J1TI93_OWEFU</name>
<proteinExistence type="inferred from homology"/>
<dbReference type="GO" id="GO:0046872">
    <property type="term" value="F:metal ion binding"/>
    <property type="evidence" value="ECO:0007669"/>
    <property type="project" value="InterPro"/>
</dbReference>
<evidence type="ECO:0000313" key="11">
    <source>
        <dbReference type="EMBL" id="CAH1777388.1"/>
    </source>
</evidence>
<dbReference type="GO" id="GO:0030488">
    <property type="term" value="P:tRNA methylation"/>
    <property type="evidence" value="ECO:0007669"/>
    <property type="project" value="UniProtKB-UniRule"/>
</dbReference>
<keyword evidence="3 9" id="KW-0963">Cytoplasm</keyword>
<keyword evidence="4 9" id="KW-0489">Methyltransferase</keyword>
<keyword evidence="6 9" id="KW-0949">S-adenosyl-L-methionine</keyword>
<comment type="function">
    <text evidence="9">Adenosyl-L-methionine (AdoMet)-dependent tRNA (uracil-O(2)-)-methyltransferase.</text>
</comment>
<keyword evidence="12" id="KW-1185">Reference proteome</keyword>
<dbReference type="PANTHER" id="PTHR21210">
    <property type="entry name" value="TRNA (URACIL-O(2)-)-METHYLTRANSFERASE-RELATED"/>
    <property type="match status" value="1"/>
</dbReference>
<keyword evidence="7 9" id="KW-0819">tRNA processing</keyword>
<comment type="caution">
    <text evidence="11">The sequence shown here is derived from an EMBL/GenBank/DDBJ whole genome shotgun (WGS) entry which is preliminary data.</text>
</comment>
<dbReference type="GO" id="GO:0005737">
    <property type="term" value="C:cytoplasm"/>
    <property type="evidence" value="ECO:0007669"/>
    <property type="project" value="UniProtKB-SubCell"/>
</dbReference>
<dbReference type="AlphaFoldDB" id="A0A8J1TI93"/>
<gene>
    <name evidence="11" type="ORF">OFUS_LOCUS4440</name>
</gene>
<protein>
    <recommendedName>
        <fullName evidence="9">tRNA (uracil-O(2)-)-methyltransferase</fullName>
        <ecNumber evidence="9">2.1.1.211</ecNumber>
    </recommendedName>
</protein>
<dbReference type="PANTHER" id="PTHR21210:SF0">
    <property type="entry name" value="TRNA (URACIL-O(2)-)-METHYLTRANSFERASE-RELATED"/>
    <property type="match status" value="1"/>
</dbReference>
<evidence type="ECO:0000256" key="8">
    <source>
        <dbReference type="ARBA" id="ARBA00047957"/>
    </source>
</evidence>
<evidence type="ECO:0000256" key="2">
    <source>
        <dbReference type="ARBA" id="ARBA00009056"/>
    </source>
</evidence>
<dbReference type="GO" id="GO:0141101">
    <property type="term" value="F:tRNA(Ser) (uridine(44)-2'-O-)-methyltransferase activity"/>
    <property type="evidence" value="ECO:0007669"/>
    <property type="project" value="UniProtKB-EC"/>
</dbReference>
<reference evidence="11" key="1">
    <citation type="submission" date="2022-03" db="EMBL/GenBank/DDBJ databases">
        <authorList>
            <person name="Martin C."/>
        </authorList>
    </citation>
    <scope>NUCLEOTIDE SEQUENCE</scope>
</reference>
<evidence type="ECO:0000256" key="4">
    <source>
        <dbReference type="ARBA" id="ARBA00022603"/>
    </source>
</evidence>
<dbReference type="OrthoDB" id="10047021at2759"/>
<dbReference type="InterPro" id="IPR000571">
    <property type="entry name" value="Znf_CCCH"/>
</dbReference>
<evidence type="ECO:0000256" key="10">
    <source>
        <dbReference type="SAM" id="MobiDB-lite"/>
    </source>
</evidence>
<keyword evidence="5 9" id="KW-0808">Transferase</keyword>
<feature type="region of interest" description="Disordered" evidence="10">
    <location>
        <begin position="542"/>
        <end position="596"/>
    </location>
</feature>
<feature type="compositionally biased region" description="Basic and acidic residues" evidence="10">
    <location>
        <begin position="542"/>
        <end position="576"/>
    </location>
</feature>
<dbReference type="InterPro" id="IPR011671">
    <property type="entry name" value="tRNA_uracil_MeTrfase"/>
</dbReference>
<comment type="subcellular location">
    <subcellularLocation>
        <location evidence="1 9">Cytoplasm</location>
    </subcellularLocation>
</comment>
<dbReference type="Pfam" id="PF07757">
    <property type="entry name" value="AdoMet_MTase"/>
    <property type="match status" value="1"/>
</dbReference>
<evidence type="ECO:0000256" key="9">
    <source>
        <dbReference type="RuleBase" id="RU368004"/>
    </source>
</evidence>
<comment type="catalytic activity">
    <reaction evidence="8 9">
        <text>uridine(44) in tRNA(Ser) + S-adenosyl-L-methionine = 2'-O-methyluridine(44) in tRNA(Ser) + S-adenosyl-L-homocysteine + H(+)</text>
        <dbReference type="Rhea" id="RHEA:43100"/>
        <dbReference type="Rhea" id="RHEA-COMP:10339"/>
        <dbReference type="Rhea" id="RHEA-COMP:10340"/>
        <dbReference type="ChEBI" id="CHEBI:15378"/>
        <dbReference type="ChEBI" id="CHEBI:57856"/>
        <dbReference type="ChEBI" id="CHEBI:59789"/>
        <dbReference type="ChEBI" id="CHEBI:65315"/>
        <dbReference type="ChEBI" id="CHEBI:74478"/>
        <dbReference type="EC" id="2.1.1.211"/>
    </reaction>
</comment>
<evidence type="ECO:0000256" key="5">
    <source>
        <dbReference type="ARBA" id="ARBA00022679"/>
    </source>
</evidence>
<sequence length="719" mass="80645">MSRWVVTKQLECKETLTTAQFLNAVQVWIIKPQVVNKHYCGSKIQHEKNIQKVVTSFDPITLQNDFYLKKDESLEELFEYMVSLLSESSFKAVANDNVVDTVNVTLRDVIPKSLHKDAKTVRELVIKDPKTATVTFIPLVEFNNTELTDQQPPTGHTYRIRQQSGGITMEIVSTSNNDLNETATSIVSSTQITFLNNQLLPKIVTWAKSDSSKPTEVSSLTLVPIDEYSRTYNRLKQEYGQNLVAIWPETTDPLKFVYEDCAIAAYLITLWNTGSHSNEGALTKQSFVDLGCGNGLLVYILSGEGHRGLGLDVRKRKIWDLLGDKANLQETPVTPSDKTLFPDYEWIIGNHSDELTPWIPVMAARSSYTTKYFVLPCCHYDFQSKFNERQQGLSSYRSYLKFVKKVGQVCGFKVEEDQLRIPSTKKVCFVGQNRTYPRENQTDISDKITEFIASRCNTNTSMSEVAPDKSDGNSDDVIDAGARGENDSWASEFKARSNIETTRNCTHVDITITTQIINSVFHAVLGAPDNVGNLSDKVADDAGSSKESKMHDGDVCKIDTPKIDTPKIDTPKKRGNESSAVDINSRETDASVSRKGNWRRGGAIPLGDVVKLFSSDILQQLKKECGGIQTLLKNHHYIFKVVGGKVSLRHPGEVQPKIAKKRKWNETEGSVTKWQKTKLCWFNDNHPDGCPLDSEKCTFAHGQNDLKTVCKQDRGPCNK</sequence>
<dbReference type="Proteomes" id="UP000749559">
    <property type="component" value="Unassembled WGS sequence"/>
</dbReference>
<comment type="similarity">
    <text evidence="2 9">Belongs to the TRM44 family.</text>
</comment>